<protein>
    <submittedName>
        <fullName evidence="1">DUF1848 domain-containing protein</fullName>
    </submittedName>
</protein>
<dbReference type="AlphaFoldDB" id="A0A5C4S7P1"/>
<dbReference type="EMBL" id="VDCH01000007">
    <property type="protein sequence ID" value="TNJ39325.1"/>
    <property type="molecule type" value="Genomic_DNA"/>
</dbReference>
<name>A0A5C4S7P1_CHLTI</name>
<dbReference type="OrthoDB" id="9771212at2"/>
<organism evidence="1 2">
    <name type="scientific">Chlorobaculum thiosulfatiphilum</name>
    <name type="common">Chlorobium limicola f.sp. thiosulfatophilum</name>
    <dbReference type="NCBI Taxonomy" id="115852"/>
    <lineage>
        <taxon>Bacteria</taxon>
        <taxon>Pseudomonadati</taxon>
        <taxon>Chlorobiota</taxon>
        <taxon>Chlorobiia</taxon>
        <taxon>Chlorobiales</taxon>
        <taxon>Chlorobiaceae</taxon>
        <taxon>Chlorobaculum</taxon>
    </lineage>
</organism>
<dbReference type="Proteomes" id="UP000308271">
    <property type="component" value="Unassembled WGS sequence"/>
</dbReference>
<dbReference type="InterPro" id="IPR014998">
    <property type="entry name" value="DUF1848"/>
</dbReference>
<comment type="caution">
    <text evidence="1">The sequence shown here is derived from an EMBL/GenBank/DDBJ whole genome shotgun (WGS) entry which is preliminary data.</text>
</comment>
<sequence>MAFRGWEKLPIRIESGETVEAIAPVIVSASRATDIPAFHAEWFMARLRAGYAPWRNPFNAWQTQYVSFRKTRAVVFWSKNPAPLLPHLPAIDALGINYYFQFTLNDYDADALEPGVPPLVARVETFRRLADRIGPERVVWRFDPLVLTERLTAEALLRRIERLAEALRGCTRKLVISFADIERYRAVQRRLSRHSAGAREFTPEEMASFAVRLVERNERWGFELASCAEEMALDGIAPNRCIDDRLLARCFGDDAELMDFLGVDPLFPGEASSRAALKDRGQRRACGCIVSKDIGEYGTCGHGCLYCYAQR</sequence>
<accession>A0A5C4S7P1</accession>
<dbReference type="RefSeq" id="WP_139456631.1">
    <property type="nucleotide sequence ID" value="NZ_VDCH01000007.1"/>
</dbReference>
<reference evidence="1 2" key="1">
    <citation type="submission" date="2019-05" db="EMBL/GenBank/DDBJ databases">
        <title>Draft Whole-Genome sequence of the green sulfur bacterium Chlorobaculum thiosulfatiphilum DSM 249.</title>
        <authorList>
            <person name="Meyer T.E."/>
            <person name="Kyndt J.A."/>
        </authorList>
    </citation>
    <scope>NUCLEOTIDE SEQUENCE [LARGE SCALE GENOMIC DNA]</scope>
    <source>
        <strain evidence="1 2">DSM 249</strain>
    </source>
</reference>
<proteinExistence type="predicted"/>
<evidence type="ECO:0000313" key="1">
    <source>
        <dbReference type="EMBL" id="TNJ39325.1"/>
    </source>
</evidence>
<keyword evidence="2" id="KW-1185">Reference proteome</keyword>
<gene>
    <name evidence="1" type="ORF">FGF66_05225</name>
</gene>
<evidence type="ECO:0000313" key="2">
    <source>
        <dbReference type="Proteomes" id="UP000308271"/>
    </source>
</evidence>
<dbReference type="Pfam" id="PF08902">
    <property type="entry name" value="DUF1848"/>
    <property type="match status" value="1"/>
</dbReference>